<feature type="domain" description="Polymerase beta nucleotidyltransferase" evidence="1">
    <location>
        <begin position="11"/>
        <end position="100"/>
    </location>
</feature>
<protein>
    <recommendedName>
        <fullName evidence="1">Polymerase beta nucleotidyltransferase domain-containing protein</fullName>
    </recommendedName>
</protein>
<dbReference type="InterPro" id="IPR041633">
    <property type="entry name" value="Polbeta"/>
</dbReference>
<sequence>MFGLKESDISDITQILNRYPGISRAYIFGSRAKGNYKSGSDVDIAVKGDDISYDTILNIAAYLNEETLMPYHFDVLNYQTIQSSDLREHIDRTGIMFYQK</sequence>
<proteinExistence type="predicted"/>
<comment type="caution">
    <text evidence="2">The sequence shown here is derived from an EMBL/GenBank/DDBJ whole genome shotgun (WGS) entry which is preliminary data.</text>
</comment>
<evidence type="ECO:0000313" key="2">
    <source>
        <dbReference type="EMBL" id="CAG5011876.1"/>
    </source>
</evidence>
<dbReference type="InterPro" id="IPR043519">
    <property type="entry name" value="NT_sf"/>
</dbReference>
<dbReference type="Pfam" id="PF18765">
    <property type="entry name" value="Polbeta"/>
    <property type="match status" value="1"/>
</dbReference>
<evidence type="ECO:0000313" key="3">
    <source>
        <dbReference type="Proteomes" id="UP000680038"/>
    </source>
</evidence>
<dbReference type="Proteomes" id="UP000680038">
    <property type="component" value="Unassembled WGS sequence"/>
</dbReference>
<dbReference type="CDD" id="cd05403">
    <property type="entry name" value="NT_KNTase_like"/>
    <property type="match status" value="1"/>
</dbReference>
<dbReference type="EMBL" id="CAJRAF010000002">
    <property type="protein sequence ID" value="CAG5011876.1"/>
    <property type="molecule type" value="Genomic_DNA"/>
</dbReference>
<dbReference type="AlphaFoldDB" id="A0A916JGG5"/>
<organism evidence="2 3">
    <name type="scientific">Dyadobacter helix</name>
    <dbReference type="NCBI Taxonomy" id="2822344"/>
    <lineage>
        <taxon>Bacteria</taxon>
        <taxon>Pseudomonadati</taxon>
        <taxon>Bacteroidota</taxon>
        <taxon>Cytophagia</taxon>
        <taxon>Cytophagales</taxon>
        <taxon>Spirosomataceae</taxon>
        <taxon>Dyadobacter</taxon>
    </lineage>
</organism>
<name>A0A916JGG5_9BACT</name>
<evidence type="ECO:0000259" key="1">
    <source>
        <dbReference type="Pfam" id="PF18765"/>
    </source>
</evidence>
<accession>A0A916JGG5</accession>
<dbReference type="RefSeq" id="WP_215241303.1">
    <property type="nucleotide sequence ID" value="NZ_CAJRAF010000002.1"/>
</dbReference>
<dbReference type="SUPFAM" id="SSF81301">
    <property type="entry name" value="Nucleotidyltransferase"/>
    <property type="match status" value="1"/>
</dbReference>
<gene>
    <name evidence="2" type="ORF">DYBT9275_05044</name>
</gene>
<keyword evidence="3" id="KW-1185">Reference proteome</keyword>
<dbReference type="Gene3D" id="3.30.460.10">
    <property type="entry name" value="Beta Polymerase, domain 2"/>
    <property type="match status" value="1"/>
</dbReference>
<reference evidence="2" key="1">
    <citation type="submission" date="2021-04" db="EMBL/GenBank/DDBJ databases">
        <authorList>
            <person name="Rodrigo-Torres L."/>
            <person name="Arahal R. D."/>
            <person name="Lucena T."/>
        </authorList>
    </citation>
    <scope>NUCLEOTIDE SEQUENCE</scope>
    <source>
        <strain evidence="2">CECT 9275</strain>
    </source>
</reference>